<dbReference type="PANTHER" id="PTHR33741:SF5">
    <property type="entry name" value="TRANSMEMBRANE PROTEIN DDB_G0269096-RELATED"/>
    <property type="match status" value="1"/>
</dbReference>
<feature type="transmembrane region" description="Helical" evidence="1">
    <location>
        <begin position="155"/>
        <end position="176"/>
    </location>
</feature>
<sequence length="190" mass="20685">MIFIGSEIVKEVKAVRNDPSFVLASYIKKMKGATKRESRIDYLDSIISAAGVAIAISIISLIAFAFGYPSIIAPIAASCVLIFGAHKGAFSQPRQIIGGHLFSATSGIIIFHLIGNSYFSIGFTLAIVLVIMSLTKTMHPPAAASAIVAIISEANWHYLVCIICCSLLLVLISILYNNLFKNRQYPQYWI</sequence>
<organism evidence="3 4">
    <name type="scientific">Metabacillus fastidiosus</name>
    <dbReference type="NCBI Taxonomy" id="1458"/>
    <lineage>
        <taxon>Bacteria</taxon>
        <taxon>Bacillati</taxon>
        <taxon>Bacillota</taxon>
        <taxon>Bacilli</taxon>
        <taxon>Bacillales</taxon>
        <taxon>Bacillaceae</taxon>
        <taxon>Metabacillus</taxon>
    </lineage>
</organism>
<keyword evidence="4" id="KW-1185">Reference proteome</keyword>
<dbReference type="RefSeq" id="WP_235843078.1">
    <property type="nucleotide sequence ID" value="NZ_JARTFS010000013.1"/>
</dbReference>
<evidence type="ECO:0000256" key="1">
    <source>
        <dbReference type="SAM" id="Phobius"/>
    </source>
</evidence>
<evidence type="ECO:0000313" key="4">
    <source>
        <dbReference type="Proteomes" id="UP001342826"/>
    </source>
</evidence>
<evidence type="ECO:0000313" key="3">
    <source>
        <dbReference type="EMBL" id="MED4403066.1"/>
    </source>
</evidence>
<keyword evidence="1" id="KW-0812">Transmembrane</keyword>
<dbReference type="Pfam" id="PF04982">
    <property type="entry name" value="TM_HPP"/>
    <property type="match status" value="1"/>
</dbReference>
<keyword evidence="1" id="KW-1133">Transmembrane helix</keyword>
<gene>
    <name evidence="3" type="ORF">P9271_17300</name>
</gene>
<dbReference type="InterPro" id="IPR007065">
    <property type="entry name" value="HPP"/>
</dbReference>
<feature type="transmembrane region" description="Helical" evidence="1">
    <location>
        <begin position="71"/>
        <end position="90"/>
    </location>
</feature>
<dbReference type="GeneID" id="301142985"/>
<evidence type="ECO:0000259" key="2">
    <source>
        <dbReference type="Pfam" id="PF04982"/>
    </source>
</evidence>
<feature type="transmembrane region" description="Helical" evidence="1">
    <location>
        <begin position="102"/>
        <end position="135"/>
    </location>
</feature>
<accession>A0ABU6P1B6</accession>
<dbReference type="PANTHER" id="PTHR33741">
    <property type="entry name" value="TRANSMEMBRANE PROTEIN DDB_G0269096-RELATED"/>
    <property type="match status" value="1"/>
</dbReference>
<keyword evidence="1" id="KW-0472">Membrane</keyword>
<name>A0ABU6P1B6_9BACI</name>
<dbReference type="EMBL" id="JARTFS010000013">
    <property type="protein sequence ID" value="MED4403066.1"/>
    <property type="molecule type" value="Genomic_DNA"/>
</dbReference>
<feature type="domain" description="HPP transmembrane region" evidence="2">
    <location>
        <begin position="39"/>
        <end position="186"/>
    </location>
</feature>
<protein>
    <submittedName>
        <fullName evidence="3">HPP family protein</fullName>
    </submittedName>
</protein>
<proteinExistence type="predicted"/>
<feature type="transmembrane region" description="Helical" evidence="1">
    <location>
        <begin position="45"/>
        <end position="65"/>
    </location>
</feature>
<reference evidence="3 4" key="1">
    <citation type="submission" date="2023-03" db="EMBL/GenBank/DDBJ databases">
        <title>Bacillus Genome Sequencing.</title>
        <authorList>
            <person name="Dunlap C."/>
        </authorList>
    </citation>
    <scope>NUCLEOTIDE SEQUENCE [LARGE SCALE GENOMIC DNA]</scope>
    <source>
        <strain evidence="3 4">NRS-1717</strain>
    </source>
</reference>
<dbReference type="InterPro" id="IPR058581">
    <property type="entry name" value="TM_HPP"/>
</dbReference>
<comment type="caution">
    <text evidence="3">The sequence shown here is derived from an EMBL/GenBank/DDBJ whole genome shotgun (WGS) entry which is preliminary data.</text>
</comment>
<dbReference type="Proteomes" id="UP001342826">
    <property type="component" value="Unassembled WGS sequence"/>
</dbReference>